<feature type="transmembrane region" description="Helical" evidence="1">
    <location>
        <begin position="17"/>
        <end position="36"/>
    </location>
</feature>
<reference evidence="2 3" key="1">
    <citation type="journal article" date="2013" name="Proc. Natl. Acad. Sci. U.S.A.">
        <title>Improving the coverage of the cyanobacterial phylum using diversity-driven genome sequencing.</title>
        <authorList>
            <person name="Shih P.M."/>
            <person name="Wu D."/>
            <person name="Latifi A."/>
            <person name="Axen S.D."/>
            <person name="Fewer D.P."/>
            <person name="Talla E."/>
            <person name="Calteau A."/>
            <person name="Cai F."/>
            <person name="Tandeau de Marsac N."/>
            <person name="Rippka R."/>
            <person name="Herdman M."/>
            <person name="Sivonen K."/>
            <person name="Coursin T."/>
            <person name="Laurent T."/>
            <person name="Goodwin L."/>
            <person name="Nolan M."/>
            <person name="Davenport K.W."/>
            <person name="Han C.S."/>
            <person name="Rubin E.M."/>
            <person name="Eisen J.A."/>
            <person name="Woyke T."/>
            <person name="Gugger M."/>
            <person name="Kerfeld C.A."/>
        </authorList>
    </citation>
    <scope>NUCLEOTIDE SEQUENCE [LARGE SCALE GENOMIC DNA]</scope>
    <source>
        <strain evidence="2 3">PCC 7429</strain>
    </source>
</reference>
<gene>
    <name evidence="2" type="ORF">Pse7429DRAFT_2284</name>
</gene>
<dbReference type="Proteomes" id="UP000011201">
    <property type="component" value="Unassembled WGS sequence"/>
</dbReference>
<keyword evidence="1" id="KW-1133">Transmembrane helix</keyword>
<keyword evidence="3" id="KW-1185">Reference proteome</keyword>
<accession>L8N0W7</accession>
<name>L8N0W7_9CYAN</name>
<sequence>MVHVDIHHVKFQEKQMASLKFVGLLAIAGAIFSLNLDCLKAQVLIGNNQSNATSPAQQMLLDMQQNSTPAIGGGSMQLLRFTDKNVSFAPLEGLDRLFNWQVTRDDGVMTTQTLGDRVEKFKLKQRQQIISDSQMFAAINRMNNNK</sequence>
<evidence type="ECO:0000313" key="2">
    <source>
        <dbReference type="EMBL" id="ELS32380.1"/>
    </source>
</evidence>
<dbReference type="EMBL" id="ALWB01000097">
    <property type="protein sequence ID" value="ELS32380.1"/>
    <property type="molecule type" value="Genomic_DNA"/>
</dbReference>
<dbReference type="AlphaFoldDB" id="L8N0W7"/>
<comment type="caution">
    <text evidence="2">The sequence shown here is derived from an EMBL/GenBank/DDBJ whole genome shotgun (WGS) entry which is preliminary data.</text>
</comment>
<protein>
    <submittedName>
        <fullName evidence="2">Uncharacterized protein</fullName>
    </submittedName>
</protein>
<organism evidence="2 3">
    <name type="scientific">Pseudanabaena biceps PCC 7429</name>
    <dbReference type="NCBI Taxonomy" id="927668"/>
    <lineage>
        <taxon>Bacteria</taxon>
        <taxon>Bacillati</taxon>
        <taxon>Cyanobacteriota</taxon>
        <taxon>Cyanophyceae</taxon>
        <taxon>Pseudanabaenales</taxon>
        <taxon>Pseudanabaenaceae</taxon>
        <taxon>Pseudanabaena</taxon>
    </lineage>
</organism>
<evidence type="ECO:0000313" key="3">
    <source>
        <dbReference type="Proteomes" id="UP000011201"/>
    </source>
</evidence>
<keyword evidence="1" id="KW-0472">Membrane</keyword>
<evidence type="ECO:0000256" key="1">
    <source>
        <dbReference type="SAM" id="Phobius"/>
    </source>
</evidence>
<dbReference type="PATRIC" id="fig|927668.3.peg.2816"/>
<proteinExistence type="predicted"/>
<keyword evidence="1" id="KW-0812">Transmembrane</keyword>